<organism evidence="1 2">
    <name type="scientific">Catenulispora yoronensis</name>
    <dbReference type="NCBI Taxonomy" id="450799"/>
    <lineage>
        <taxon>Bacteria</taxon>
        <taxon>Bacillati</taxon>
        <taxon>Actinomycetota</taxon>
        <taxon>Actinomycetes</taxon>
        <taxon>Catenulisporales</taxon>
        <taxon>Catenulisporaceae</taxon>
        <taxon>Catenulispora</taxon>
    </lineage>
</organism>
<name>A0ABN2VLD6_9ACTN</name>
<evidence type="ECO:0000313" key="1">
    <source>
        <dbReference type="EMBL" id="GAA2064290.1"/>
    </source>
</evidence>
<dbReference type="Proteomes" id="UP001500751">
    <property type="component" value="Unassembled WGS sequence"/>
</dbReference>
<evidence type="ECO:0000313" key="2">
    <source>
        <dbReference type="Proteomes" id="UP001500751"/>
    </source>
</evidence>
<reference evidence="1 2" key="1">
    <citation type="journal article" date="2019" name="Int. J. Syst. Evol. Microbiol.">
        <title>The Global Catalogue of Microorganisms (GCM) 10K type strain sequencing project: providing services to taxonomists for standard genome sequencing and annotation.</title>
        <authorList>
            <consortium name="The Broad Institute Genomics Platform"/>
            <consortium name="The Broad Institute Genome Sequencing Center for Infectious Disease"/>
            <person name="Wu L."/>
            <person name="Ma J."/>
        </authorList>
    </citation>
    <scope>NUCLEOTIDE SEQUENCE [LARGE SCALE GENOMIC DNA]</scope>
    <source>
        <strain evidence="1 2">JCM 16014</strain>
    </source>
</reference>
<dbReference type="EMBL" id="BAAAQN010000095">
    <property type="protein sequence ID" value="GAA2064290.1"/>
    <property type="molecule type" value="Genomic_DNA"/>
</dbReference>
<keyword evidence="2" id="KW-1185">Reference proteome</keyword>
<comment type="caution">
    <text evidence="1">The sequence shown here is derived from an EMBL/GenBank/DDBJ whole genome shotgun (WGS) entry which is preliminary data.</text>
</comment>
<gene>
    <name evidence="1" type="ORF">GCM10009839_89710</name>
</gene>
<protein>
    <submittedName>
        <fullName evidence="1">Uncharacterized protein</fullName>
    </submittedName>
</protein>
<proteinExistence type="predicted"/>
<accession>A0ABN2VLD6</accession>
<sequence length="100" mass="10131">MALTDDEHAVGTVLACRAHELLREGVHPRALRCCDQDIDAGGGENGVEGVGEFGVAVSDEVLEPAPAFSSSAVNSRASCVAQAPVVIRAACAGSGQLSVK</sequence>